<dbReference type="AlphaFoldDB" id="A0A5N4EC14"/>
<evidence type="ECO:0000313" key="2">
    <source>
        <dbReference type="Proteomes" id="UP000299084"/>
    </source>
</evidence>
<gene>
    <name evidence="1" type="ORF">Cadr_000004983</name>
</gene>
<evidence type="ECO:0000313" key="1">
    <source>
        <dbReference type="EMBL" id="KAB1281043.1"/>
    </source>
</evidence>
<name>A0A5N4EC14_CAMDR</name>
<protein>
    <submittedName>
        <fullName evidence="1">Uncharacterized protein</fullName>
    </submittedName>
</protein>
<organism evidence="1 2">
    <name type="scientific">Camelus dromedarius</name>
    <name type="common">Dromedary</name>
    <name type="synonym">Arabian camel</name>
    <dbReference type="NCBI Taxonomy" id="9838"/>
    <lineage>
        <taxon>Eukaryota</taxon>
        <taxon>Metazoa</taxon>
        <taxon>Chordata</taxon>
        <taxon>Craniata</taxon>
        <taxon>Vertebrata</taxon>
        <taxon>Euteleostomi</taxon>
        <taxon>Mammalia</taxon>
        <taxon>Eutheria</taxon>
        <taxon>Laurasiatheria</taxon>
        <taxon>Artiodactyla</taxon>
        <taxon>Tylopoda</taxon>
        <taxon>Camelidae</taxon>
        <taxon>Camelus</taxon>
    </lineage>
</organism>
<dbReference type="Proteomes" id="UP000299084">
    <property type="component" value="Unassembled WGS sequence"/>
</dbReference>
<dbReference type="EMBL" id="JWIN03000003">
    <property type="protein sequence ID" value="KAB1281043.1"/>
    <property type="molecule type" value="Genomic_DNA"/>
</dbReference>
<reference evidence="1 2" key="1">
    <citation type="journal article" date="2019" name="Mol. Ecol. Resour.">
        <title>Improving Illumina assemblies with Hi-C and long reads: an example with the North African dromedary.</title>
        <authorList>
            <person name="Elbers J.P."/>
            <person name="Rogers M.F."/>
            <person name="Perelman P.L."/>
            <person name="Proskuryakova A.A."/>
            <person name="Serdyukova N.A."/>
            <person name="Johnson W.E."/>
            <person name="Horin P."/>
            <person name="Corander J."/>
            <person name="Murphy D."/>
            <person name="Burger P.A."/>
        </authorList>
    </citation>
    <scope>NUCLEOTIDE SEQUENCE [LARGE SCALE GENOMIC DNA]</scope>
    <source>
        <strain evidence="1">Drom800</strain>
        <tissue evidence="1">Blood</tissue>
    </source>
</reference>
<accession>A0A5N4EC14</accession>
<keyword evidence="2" id="KW-1185">Reference proteome</keyword>
<comment type="caution">
    <text evidence="1">The sequence shown here is derived from an EMBL/GenBank/DDBJ whole genome shotgun (WGS) entry which is preliminary data.</text>
</comment>
<sequence>MQAQGCGVASLASRLGHSQPLHLRRTGEEELSRRACDRRGTLEKLLTCGLAQWGHLQTQDGNVTWEKEGRLKLEDKLGTPQILQTDWNYTRIRMKTLLQGINRSLKGQGDEAPRISPLARLGETKTLSFAASHHIPWKVKNGT</sequence>
<proteinExistence type="predicted"/>